<dbReference type="InterPro" id="IPR050673">
    <property type="entry name" value="Mito_inner_translocase_sub"/>
</dbReference>
<keyword evidence="11 12" id="KW-0143">Chaperone</keyword>
<comment type="subcellular location">
    <subcellularLocation>
        <location evidence="1 12">Mitochondrion inner membrane</location>
        <topology evidence="1 12">Peripheral membrane protein</topology>
        <orientation evidence="1 12">Intermembrane side</orientation>
    </subcellularLocation>
</comment>
<dbReference type="GO" id="GO:0046872">
    <property type="term" value="F:metal ion binding"/>
    <property type="evidence" value="ECO:0007669"/>
    <property type="project" value="UniProtKB-KW"/>
</dbReference>
<keyword evidence="6" id="KW-0862">Zinc</keyword>
<keyword evidence="5 12" id="KW-0999">Mitochondrion inner membrane</keyword>
<accession>A0A6G1HS20</accession>
<evidence type="ECO:0000256" key="3">
    <source>
        <dbReference type="ARBA" id="ARBA00022448"/>
    </source>
</evidence>
<dbReference type="InterPro" id="IPR004217">
    <property type="entry name" value="Tim10-like"/>
</dbReference>
<evidence type="ECO:0000256" key="12">
    <source>
        <dbReference type="RuleBase" id="RU367043"/>
    </source>
</evidence>
<dbReference type="GO" id="GO:0005743">
    <property type="term" value="C:mitochondrial inner membrane"/>
    <property type="evidence" value="ECO:0007669"/>
    <property type="project" value="UniProtKB-SubCell"/>
</dbReference>
<evidence type="ECO:0000256" key="4">
    <source>
        <dbReference type="ARBA" id="ARBA00022723"/>
    </source>
</evidence>
<keyword evidence="4" id="KW-0479">Metal-binding</keyword>
<keyword evidence="3 12" id="KW-0813">Transport</keyword>
<evidence type="ECO:0000313" key="15">
    <source>
        <dbReference type="Proteomes" id="UP000799640"/>
    </source>
</evidence>
<evidence type="ECO:0000256" key="2">
    <source>
        <dbReference type="ARBA" id="ARBA00006720"/>
    </source>
</evidence>
<evidence type="ECO:0000256" key="11">
    <source>
        <dbReference type="ARBA" id="ARBA00023186"/>
    </source>
</evidence>
<evidence type="ECO:0000256" key="7">
    <source>
        <dbReference type="ARBA" id="ARBA00022927"/>
    </source>
</evidence>
<organism evidence="14 15">
    <name type="scientific">Trichodelitschia bisporula</name>
    <dbReference type="NCBI Taxonomy" id="703511"/>
    <lineage>
        <taxon>Eukaryota</taxon>
        <taxon>Fungi</taxon>
        <taxon>Dikarya</taxon>
        <taxon>Ascomycota</taxon>
        <taxon>Pezizomycotina</taxon>
        <taxon>Dothideomycetes</taxon>
        <taxon>Dothideomycetes incertae sedis</taxon>
        <taxon>Phaeotrichales</taxon>
        <taxon>Phaeotrichaceae</taxon>
        <taxon>Trichodelitschia</taxon>
    </lineage>
</organism>
<evidence type="ECO:0000256" key="10">
    <source>
        <dbReference type="ARBA" id="ARBA00023157"/>
    </source>
</evidence>
<sequence length="105" mass="12192">MSTFRRQDGARSSTFSELRLTSAEQHELGQRMERKQIRAFMEMYQNLVTRCFDDCITDFSTKSLGSREENCVLRCVDKQIKSQERLSARFQEQNAAMAQQGSLGR</sequence>
<keyword evidence="9 12" id="KW-0496">Mitochondrion</keyword>
<dbReference type="InterPro" id="IPR035427">
    <property type="entry name" value="Tim10-like_dom_sf"/>
</dbReference>
<evidence type="ECO:0000256" key="5">
    <source>
        <dbReference type="ARBA" id="ARBA00022792"/>
    </source>
</evidence>
<dbReference type="OrthoDB" id="1551503at2759"/>
<reference evidence="14" key="1">
    <citation type="journal article" date="2020" name="Stud. Mycol.">
        <title>101 Dothideomycetes genomes: a test case for predicting lifestyles and emergence of pathogens.</title>
        <authorList>
            <person name="Haridas S."/>
            <person name="Albert R."/>
            <person name="Binder M."/>
            <person name="Bloem J."/>
            <person name="Labutti K."/>
            <person name="Salamov A."/>
            <person name="Andreopoulos B."/>
            <person name="Baker S."/>
            <person name="Barry K."/>
            <person name="Bills G."/>
            <person name="Bluhm B."/>
            <person name="Cannon C."/>
            <person name="Castanera R."/>
            <person name="Culley D."/>
            <person name="Daum C."/>
            <person name="Ezra D."/>
            <person name="Gonzalez J."/>
            <person name="Henrissat B."/>
            <person name="Kuo A."/>
            <person name="Liang C."/>
            <person name="Lipzen A."/>
            <person name="Lutzoni F."/>
            <person name="Magnuson J."/>
            <person name="Mondo S."/>
            <person name="Nolan M."/>
            <person name="Ohm R."/>
            <person name="Pangilinan J."/>
            <person name="Park H.-J."/>
            <person name="Ramirez L."/>
            <person name="Alfaro M."/>
            <person name="Sun H."/>
            <person name="Tritt A."/>
            <person name="Yoshinaga Y."/>
            <person name="Zwiers L.-H."/>
            <person name="Turgeon B."/>
            <person name="Goodwin S."/>
            <person name="Spatafora J."/>
            <person name="Crous P."/>
            <person name="Grigoriev I."/>
        </authorList>
    </citation>
    <scope>NUCLEOTIDE SEQUENCE</scope>
    <source>
        <strain evidence="14">CBS 262.69</strain>
    </source>
</reference>
<evidence type="ECO:0000256" key="1">
    <source>
        <dbReference type="ARBA" id="ARBA00004137"/>
    </source>
</evidence>
<feature type="domain" description="Tim10-like" evidence="13">
    <location>
        <begin position="30"/>
        <end position="92"/>
    </location>
</feature>
<name>A0A6G1HS20_9PEZI</name>
<evidence type="ECO:0000256" key="9">
    <source>
        <dbReference type="ARBA" id="ARBA00023128"/>
    </source>
</evidence>
<evidence type="ECO:0000259" key="13">
    <source>
        <dbReference type="Pfam" id="PF02953"/>
    </source>
</evidence>
<comment type="subunit">
    <text evidence="12">Heterohexamer.</text>
</comment>
<keyword evidence="5 12" id="KW-0472">Membrane</keyword>
<evidence type="ECO:0000256" key="6">
    <source>
        <dbReference type="ARBA" id="ARBA00022833"/>
    </source>
</evidence>
<keyword evidence="15" id="KW-1185">Reference proteome</keyword>
<keyword evidence="10 12" id="KW-1015">Disulfide bond</keyword>
<evidence type="ECO:0000256" key="8">
    <source>
        <dbReference type="ARBA" id="ARBA00023010"/>
    </source>
</evidence>
<dbReference type="SUPFAM" id="SSF144122">
    <property type="entry name" value="Tim10-like"/>
    <property type="match status" value="1"/>
</dbReference>
<dbReference type="EMBL" id="ML996699">
    <property type="protein sequence ID" value="KAF2398637.1"/>
    <property type="molecule type" value="Genomic_DNA"/>
</dbReference>
<evidence type="ECO:0000313" key="14">
    <source>
        <dbReference type="EMBL" id="KAF2398637.1"/>
    </source>
</evidence>
<dbReference type="Gene3D" id="1.10.287.810">
    <property type="entry name" value="Mitochondrial import inner membrane translocase subunit tim13 like domains"/>
    <property type="match status" value="1"/>
</dbReference>
<comment type="similarity">
    <text evidence="2 12">Belongs to the small Tim family.</text>
</comment>
<comment type="domain">
    <text evidence="12">The twin CX3C motif contains 4 conserved Cys residues that form 2 disulfide bonds in the mitochondrial intermembrane space.</text>
</comment>
<dbReference type="GO" id="GO:0015031">
    <property type="term" value="P:protein transport"/>
    <property type="evidence" value="ECO:0007669"/>
    <property type="project" value="UniProtKB-KW"/>
</dbReference>
<protein>
    <recommendedName>
        <fullName evidence="12">Mitochondrial import inner membrane translocase subunit</fullName>
    </recommendedName>
</protein>
<gene>
    <name evidence="14" type="ORF">EJ06DRAFT_583308</name>
</gene>
<dbReference type="AlphaFoldDB" id="A0A6G1HS20"/>
<dbReference type="PANTHER" id="PTHR13172">
    <property type="entry name" value="MITOCHONDRIAL IMPORT INNER MEMBRANE TRANSLOCASE SUBUNIT TIM9B"/>
    <property type="match status" value="1"/>
</dbReference>
<keyword evidence="7 12" id="KW-0653">Protein transport</keyword>
<dbReference type="Proteomes" id="UP000799640">
    <property type="component" value="Unassembled WGS sequence"/>
</dbReference>
<keyword evidence="8 12" id="KW-0811">Translocation</keyword>
<proteinExistence type="inferred from homology"/>
<dbReference type="Pfam" id="PF02953">
    <property type="entry name" value="zf-Tim10_DDP"/>
    <property type="match status" value="1"/>
</dbReference>
<comment type="function">
    <text evidence="12">Mitochondrial intermembrane chaperone that participates in the import and insertion of some multi-pass transmembrane proteins into the mitochondrial inner membrane. Also required for the transfer of beta-barrel precursors from the TOM complex to the sorting and assembly machinery (SAM complex) of the outer membrane. Acts as a chaperone-like protein that protects the hydrophobic precursors from aggregation and guide them through the mitochondrial intermembrane space.</text>
</comment>